<dbReference type="InterPro" id="IPR001387">
    <property type="entry name" value="Cro/C1-type_HTH"/>
</dbReference>
<keyword evidence="8" id="KW-1185">Reference proteome</keyword>
<gene>
    <name evidence="7" type="ORF">WQ57_10265</name>
</gene>
<dbReference type="EMBL" id="LAYY01000009">
    <property type="protein sequence ID" value="KKK38181.1"/>
    <property type="molecule type" value="Genomic_DNA"/>
</dbReference>
<keyword evidence="2" id="KW-0805">Transcription regulation</keyword>
<comment type="caution">
    <text evidence="7">The sequence shown here is derived from an EMBL/GenBank/DDBJ whole genome shotgun (WGS) entry which is preliminary data.</text>
</comment>
<dbReference type="Gene3D" id="1.10.260.40">
    <property type="entry name" value="lambda repressor-like DNA-binding domains"/>
    <property type="match status" value="1"/>
</dbReference>
<organism evidence="7 8">
    <name type="scientific">Mesobacillus campisalis</name>
    <dbReference type="NCBI Taxonomy" id="1408103"/>
    <lineage>
        <taxon>Bacteria</taxon>
        <taxon>Bacillati</taxon>
        <taxon>Bacillota</taxon>
        <taxon>Bacilli</taxon>
        <taxon>Bacillales</taxon>
        <taxon>Bacillaceae</taxon>
        <taxon>Mesobacillus</taxon>
    </lineage>
</organism>
<dbReference type="PANTHER" id="PTHR30146">
    <property type="entry name" value="LACI-RELATED TRANSCRIPTIONAL REPRESSOR"/>
    <property type="match status" value="1"/>
</dbReference>
<evidence type="ECO:0000313" key="7">
    <source>
        <dbReference type="EMBL" id="KKK38181.1"/>
    </source>
</evidence>
<proteinExistence type="predicted"/>
<name>A0A0M2SWU0_9BACI</name>
<dbReference type="PRINTS" id="PR00036">
    <property type="entry name" value="HTHLACI"/>
</dbReference>
<protein>
    <submittedName>
        <fullName evidence="7">LacI family transcriptional regulator</fullName>
    </submittedName>
</protein>
<dbReference type="SUPFAM" id="SSF47413">
    <property type="entry name" value="lambda repressor-like DNA-binding domains"/>
    <property type="match status" value="1"/>
</dbReference>
<dbReference type="Pfam" id="PF00356">
    <property type="entry name" value="LacI"/>
    <property type="match status" value="1"/>
</dbReference>
<evidence type="ECO:0000259" key="5">
    <source>
        <dbReference type="PROSITE" id="PS50932"/>
    </source>
</evidence>
<dbReference type="PROSITE" id="PS00356">
    <property type="entry name" value="HTH_LACI_1"/>
    <property type="match status" value="1"/>
</dbReference>
<keyword evidence="3" id="KW-0238">DNA-binding</keyword>
<evidence type="ECO:0000256" key="2">
    <source>
        <dbReference type="ARBA" id="ARBA00023015"/>
    </source>
</evidence>
<dbReference type="PROSITE" id="PS50943">
    <property type="entry name" value="HTH_CROC1"/>
    <property type="match status" value="1"/>
</dbReference>
<keyword evidence="1" id="KW-0678">Repressor</keyword>
<dbReference type="SUPFAM" id="SSF53822">
    <property type="entry name" value="Periplasmic binding protein-like I"/>
    <property type="match status" value="1"/>
</dbReference>
<dbReference type="SMART" id="SM00354">
    <property type="entry name" value="HTH_LACI"/>
    <property type="match status" value="1"/>
</dbReference>
<dbReference type="PROSITE" id="PS50932">
    <property type="entry name" value="HTH_LACI_2"/>
    <property type="match status" value="1"/>
</dbReference>
<dbReference type="Pfam" id="PF00532">
    <property type="entry name" value="Peripla_BP_1"/>
    <property type="match status" value="1"/>
</dbReference>
<reference evidence="7 8" key="1">
    <citation type="submission" date="2015-04" db="EMBL/GenBank/DDBJ databases">
        <title>Taxonomic description and genome sequence of Bacillus campisalis sp. nov., a novel member of the genus Bacillus isolated from solar saltern.</title>
        <authorList>
            <person name="Mathan Kumar R."/>
            <person name="Kaur G."/>
            <person name="Kumar A."/>
            <person name="Singh N.K."/>
            <person name="Kaur N."/>
            <person name="Kumar N."/>
            <person name="Mayilraj S."/>
        </authorList>
    </citation>
    <scope>NUCLEOTIDE SEQUENCE [LARGE SCALE GENOMIC DNA]</scope>
    <source>
        <strain evidence="7 8">SA2-6</strain>
    </source>
</reference>
<dbReference type="AlphaFoldDB" id="A0A0M2SWU0"/>
<sequence>MKKITMKDVADKAGVSKSTVSQYINNRYEYMAPATKERIENAIEELGYVPNYVAKSLKQKKTATIGVIVANMLHSFTTEIIRVIEDTCNQNDFHIFVCNADDNPEKEQAYITMLMAKQVDGLIIFPTMGNRELYKQLKKAQFPVVFIDRKVEPVLFPTFMLDNDKTSELAVERFIKRGRTKICLVGQSIESGITPRIERIGGYKKALFHNGLHVNEKWIITGDSDGINQQLQSLWQDEEARPNAFFAINGMAALNLLLFLKEHSIHIPEDVSVITMDDSPFLAASSPAITVVAQPNSQMGIDTANMMIGLIGNPELKKEYQVFRYPPTLIERESV</sequence>
<dbReference type="PATRIC" id="fig|1408103.3.peg.2313"/>
<accession>A0A0M2SWU0</accession>
<dbReference type="Proteomes" id="UP000034166">
    <property type="component" value="Unassembled WGS sequence"/>
</dbReference>
<keyword evidence="4" id="KW-0804">Transcription</keyword>
<dbReference type="GO" id="GO:0003700">
    <property type="term" value="F:DNA-binding transcription factor activity"/>
    <property type="evidence" value="ECO:0007669"/>
    <property type="project" value="TreeGrafter"/>
</dbReference>
<evidence type="ECO:0000256" key="3">
    <source>
        <dbReference type="ARBA" id="ARBA00023125"/>
    </source>
</evidence>
<dbReference type="OrthoDB" id="1639518at2"/>
<dbReference type="CDD" id="cd19977">
    <property type="entry name" value="PBP1_EndR-like"/>
    <property type="match status" value="1"/>
</dbReference>
<dbReference type="RefSeq" id="WP_046523657.1">
    <property type="nucleotide sequence ID" value="NZ_LAYY01000009.1"/>
</dbReference>
<feature type="domain" description="HTH lacI-type" evidence="5">
    <location>
        <begin position="4"/>
        <end position="59"/>
    </location>
</feature>
<dbReference type="Gene3D" id="3.40.50.2300">
    <property type="match status" value="2"/>
</dbReference>
<evidence type="ECO:0000259" key="6">
    <source>
        <dbReference type="PROSITE" id="PS50943"/>
    </source>
</evidence>
<dbReference type="PANTHER" id="PTHR30146:SF148">
    <property type="entry name" value="HTH-TYPE TRANSCRIPTIONAL REPRESSOR PURR-RELATED"/>
    <property type="match status" value="1"/>
</dbReference>
<dbReference type="GO" id="GO:0000976">
    <property type="term" value="F:transcription cis-regulatory region binding"/>
    <property type="evidence" value="ECO:0007669"/>
    <property type="project" value="TreeGrafter"/>
</dbReference>
<dbReference type="InterPro" id="IPR010982">
    <property type="entry name" value="Lambda_DNA-bd_dom_sf"/>
</dbReference>
<evidence type="ECO:0000256" key="1">
    <source>
        <dbReference type="ARBA" id="ARBA00022491"/>
    </source>
</evidence>
<dbReference type="CDD" id="cd01392">
    <property type="entry name" value="HTH_LacI"/>
    <property type="match status" value="1"/>
</dbReference>
<dbReference type="InterPro" id="IPR000843">
    <property type="entry name" value="HTH_LacI"/>
</dbReference>
<evidence type="ECO:0000256" key="4">
    <source>
        <dbReference type="ARBA" id="ARBA00023163"/>
    </source>
</evidence>
<dbReference type="InterPro" id="IPR028082">
    <property type="entry name" value="Peripla_BP_I"/>
</dbReference>
<dbReference type="InterPro" id="IPR001761">
    <property type="entry name" value="Peripla_BP/Lac1_sug-bd_dom"/>
</dbReference>
<evidence type="ECO:0000313" key="8">
    <source>
        <dbReference type="Proteomes" id="UP000034166"/>
    </source>
</evidence>
<feature type="domain" description="HTH cro/C1-type" evidence="6">
    <location>
        <begin position="2"/>
        <end position="29"/>
    </location>
</feature>